<evidence type="ECO:0000313" key="1">
    <source>
        <dbReference type="EMBL" id="WEK03254.1"/>
    </source>
</evidence>
<dbReference type="Proteomes" id="UP001217476">
    <property type="component" value="Chromosome"/>
</dbReference>
<reference evidence="1" key="1">
    <citation type="submission" date="2023-03" db="EMBL/GenBank/DDBJ databases">
        <title>Andean soil-derived lignocellulolytic bacterial consortium as a source of novel taxa and putative plastic-active enzymes.</title>
        <authorList>
            <person name="Diaz-Garcia L."/>
            <person name="Chuvochina M."/>
            <person name="Feuerriegel G."/>
            <person name="Bunk B."/>
            <person name="Sproer C."/>
            <person name="Streit W.R."/>
            <person name="Rodriguez L.M."/>
            <person name="Overmann J."/>
            <person name="Jimenez D.J."/>
        </authorList>
    </citation>
    <scope>NUCLEOTIDE SEQUENCE</scope>
    <source>
        <strain evidence="1">MAG 4196</strain>
    </source>
</reference>
<dbReference type="EMBL" id="CP119312">
    <property type="protein sequence ID" value="WEK03254.1"/>
    <property type="molecule type" value="Genomic_DNA"/>
</dbReference>
<protein>
    <submittedName>
        <fullName evidence="1">Uncharacterized protein</fullName>
    </submittedName>
</protein>
<gene>
    <name evidence="1" type="ORF">P0Y65_13740</name>
</gene>
<accession>A0AAJ5VRF6</accession>
<sequence length="81" mass="9208">MNAGEYFLKHRSRPAEYLAVVGQDAVSRSPKDATLERCMEELASKQIVFSGIFRVYEDGRHPVEVESILVNEMVWIIALPL</sequence>
<name>A0AAJ5VRF6_9HYPH</name>
<proteinExistence type="predicted"/>
<organism evidence="1 2">
    <name type="scientific">Candidatus Devosia phytovorans</name>
    <dbReference type="NCBI Taxonomy" id="3121372"/>
    <lineage>
        <taxon>Bacteria</taxon>
        <taxon>Pseudomonadati</taxon>
        <taxon>Pseudomonadota</taxon>
        <taxon>Alphaproteobacteria</taxon>
        <taxon>Hyphomicrobiales</taxon>
        <taxon>Devosiaceae</taxon>
        <taxon>Devosia</taxon>
    </lineage>
</organism>
<dbReference type="AlphaFoldDB" id="A0AAJ5VRF6"/>
<evidence type="ECO:0000313" key="2">
    <source>
        <dbReference type="Proteomes" id="UP001217476"/>
    </source>
</evidence>